<feature type="transmembrane region" description="Helical" evidence="1">
    <location>
        <begin position="39"/>
        <end position="57"/>
    </location>
</feature>
<dbReference type="KEGG" id="eba:p1B123"/>
<geneLocation type="plasmid" evidence="3">
    <name>pAzo1</name>
</geneLocation>
<evidence type="ECO:0000256" key="1">
    <source>
        <dbReference type="SAM" id="Phobius"/>
    </source>
</evidence>
<keyword evidence="1" id="KW-0472">Membrane</keyword>
<dbReference type="HOGENOM" id="CLU_1665807_0_0_4"/>
<dbReference type="RefSeq" id="WP_011254843.1">
    <property type="nucleotide sequence ID" value="NC_006823.1"/>
</dbReference>
<evidence type="ECO:0000313" key="3">
    <source>
        <dbReference type="Proteomes" id="UP000006552"/>
    </source>
</evidence>
<keyword evidence="2" id="KW-0614">Plasmid</keyword>
<keyword evidence="3" id="KW-1185">Reference proteome</keyword>
<organism evidence="2 3">
    <name type="scientific">Aromatoleum aromaticum (strain DSM 19018 / LMG 30748 / EbN1)</name>
    <name type="common">Azoarcus sp. (strain EbN1)</name>
    <dbReference type="NCBI Taxonomy" id="76114"/>
    <lineage>
        <taxon>Bacteria</taxon>
        <taxon>Pseudomonadati</taxon>
        <taxon>Pseudomonadota</taxon>
        <taxon>Betaproteobacteria</taxon>
        <taxon>Rhodocyclales</taxon>
        <taxon>Rhodocyclaceae</taxon>
        <taxon>Aromatoleum</taxon>
    </lineage>
</organism>
<keyword evidence="1" id="KW-0812">Transmembrane</keyword>
<proteinExistence type="predicted"/>
<dbReference type="Proteomes" id="UP000006552">
    <property type="component" value="Plasmid 1"/>
</dbReference>
<reference evidence="2 3" key="1">
    <citation type="journal article" date="2005" name="Arch. Microbiol.">
        <title>The genome sequence of an anaerobic aromatic-degrading denitrifying bacterium, strain EbN1.</title>
        <authorList>
            <person name="Rabus R."/>
            <person name="Kube M."/>
            <person name="Heider J."/>
            <person name="Beck A."/>
            <person name="Heitmann K."/>
            <person name="Widdel F."/>
            <person name="Reinhardt R."/>
        </authorList>
    </citation>
    <scope>NUCLEOTIDE SEQUENCE [LARGE SCALE GENOMIC DNA]</scope>
    <source>
        <strain evidence="2 3">EbN1</strain>
        <plasmid evidence="3">Plasmid pAzo1</plasmid>
    </source>
</reference>
<evidence type="ECO:0008006" key="4">
    <source>
        <dbReference type="Google" id="ProtNLM"/>
    </source>
</evidence>
<sequence>MRSAFSAWLRLVRAFLHHGALLLAGRAVSRRPPTAHRGLFIHLFTLNVLTLALGSALRSWPLTVMQLVATVLLAALFLVACVRLCEYLCRYLAGSSALSDGASWLLLLTLLPATTIETISSALGASVSPLLTALALTRLPQQIRELQKLKDKDPSHDL</sequence>
<keyword evidence="1" id="KW-1133">Transmembrane helix</keyword>
<evidence type="ECO:0000313" key="2">
    <source>
        <dbReference type="EMBL" id="CAI10334.1"/>
    </source>
</evidence>
<feature type="transmembrane region" description="Helical" evidence="1">
    <location>
        <begin position="63"/>
        <end position="84"/>
    </location>
</feature>
<name>Q5NX80_AROAE</name>
<accession>Q5NX80</accession>
<protein>
    <recommendedName>
        <fullName evidence="4">Transmembrane protein</fullName>
    </recommendedName>
</protein>
<gene>
    <name evidence="2" type="ORF">p1B123</name>
</gene>
<dbReference type="AlphaFoldDB" id="Q5NX80"/>
<dbReference type="EMBL" id="CR555307">
    <property type="protein sequence ID" value="CAI10334.1"/>
    <property type="molecule type" value="Genomic_DNA"/>
</dbReference>